<evidence type="ECO:0000259" key="5">
    <source>
        <dbReference type="Pfam" id="PF01182"/>
    </source>
</evidence>
<evidence type="ECO:0000313" key="7">
    <source>
        <dbReference type="Proteomes" id="UP000198853"/>
    </source>
</evidence>
<dbReference type="HAMAP" id="MF_01241">
    <property type="entry name" value="GlcN6P_deamin"/>
    <property type="match status" value="1"/>
</dbReference>
<feature type="domain" description="Glucosamine/galactosamine-6-phosphate isomerase" evidence="5">
    <location>
        <begin position="12"/>
        <end position="226"/>
    </location>
</feature>
<dbReference type="InterPro" id="IPR004547">
    <property type="entry name" value="Glucosamine6P_isomerase"/>
</dbReference>
<dbReference type="InterPro" id="IPR018321">
    <property type="entry name" value="Glucosamine6P_isomerase_CS"/>
</dbReference>
<dbReference type="RefSeq" id="WP_090399864.1">
    <property type="nucleotide sequence ID" value="NZ_FNEN01000022.1"/>
</dbReference>
<dbReference type="PANTHER" id="PTHR11280:SF5">
    <property type="entry name" value="GLUCOSAMINE-6-PHOSPHATE ISOMERASE"/>
    <property type="match status" value="1"/>
</dbReference>
<dbReference type="InterPro" id="IPR006148">
    <property type="entry name" value="Glc/Gal-6P_isomerase"/>
</dbReference>
<dbReference type="GO" id="GO:0006043">
    <property type="term" value="P:glucosamine catabolic process"/>
    <property type="evidence" value="ECO:0007669"/>
    <property type="project" value="TreeGrafter"/>
</dbReference>
<dbReference type="EMBL" id="FNEN01000022">
    <property type="protein sequence ID" value="SDJ23679.1"/>
    <property type="molecule type" value="Genomic_DNA"/>
</dbReference>
<keyword evidence="3 4" id="KW-0119">Carbohydrate metabolism</keyword>
<dbReference type="NCBIfam" id="TIGR00502">
    <property type="entry name" value="nagB"/>
    <property type="match status" value="1"/>
</dbReference>
<comment type="similarity">
    <text evidence="4">Belongs to the glucosamine/galactosamine-6-phosphate isomerase family. NagB subfamily.</text>
</comment>
<feature type="active site" description="Proton acceptor; for enolization step" evidence="4">
    <location>
        <position position="67"/>
    </location>
</feature>
<dbReference type="GO" id="GO:0042802">
    <property type="term" value="F:identical protein binding"/>
    <property type="evidence" value="ECO:0007669"/>
    <property type="project" value="TreeGrafter"/>
</dbReference>
<organism evidence="6 7">
    <name type="scientific">Natribacillus halophilus</name>
    <dbReference type="NCBI Taxonomy" id="549003"/>
    <lineage>
        <taxon>Bacteria</taxon>
        <taxon>Bacillati</taxon>
        <taxon>Bacillota</taxon>
        <taxon>Bacilli</taxon>
        <taxon>Bacillales</taxon>
        <taxon>Bacillaceae</taxon>
        <taxon>Natribacillus</taxon>
    </lineage>
</organism>
<dbReference type="GO" id="GO:0004342">
    <property type="term" value="F:glucosamine-6-phosphate deaminase activity"/>
    <property type="evidence" value="ECO:0007669"/>
    <property type="project" value="UniProtKB-UniRule"/>
</dbReference>
<feature type="active site" description="For ring-opening step" evidence="4">
    <location>
        <position position="136"/>
    </location>
</feature>
<evidence type="ECO:0000256" key="2">
    <source>
        <dbReference type="ARBA" id="ARBA00022801"/>
    </source>
</evidence>
<comment type="function">
    <text evidence="4">Catalyzes the reversible isomerization-deamination of glucosamine 6-phosphate (GlcN6P) to form fructose 6-phosphate (Fru6P) and ammonium ion.</text>
</comment>
<feature type="active site" description="Proton acceptor; for ring-opening step" evidence="4">
    <location>
        <position position="138"/>
    </location>
</feature>
<proteinExistence type="inferred from homology"/>
<dbReference type="PROSITE" id="PS01161">
    <property type="entry name" value="GLC_GALNAC_ISOMERASE"/>
    <property type="match status" value="1"/>
</dbReference>
<sequence>MDIQICKHYGELSAKAAELVGEQIKQKTDSVLGLATGGTPEGMYAALVDQYKNKQLSFREIKTFNLDEYIGLPADHPLSYRVYMDEHLFNNVDISEKNVHLPDGNATDLAAECDRYEERLRHAGGIDLQVLGLGHNGHIGFNEPGTAFESSTHIVDLDEKTREANARYFEKKSAVPRQAITMGIQTILSARKVLVLVSGTDKAEAVRDMIYREMTTSFPATVLQKHPAVTVIADEEAATHLQQEEQTPN</sequence>
<evidence type="ECO:0000313" key="6">
    <source>
        <dbReference type="EMBL" id="SDJ23679.1"/>
    </source>
</evidence>
<dbReference type="GO" id="GO:0005737">
    <property type="term" value="C:cytoplasm"/>
    <property type="evidence" value="ECO:0007669"/>
    <property type="project" value="TreeGrafter"/>
</dbReference>
<keyword evidence="7" id="KW-1185">Reference proteome</keyword>
<dbReference type="PANTHER" id="PTHR11280">
    <property type="entry name" value="GLUCOSAMINE-6-PHOSPHATE ISOMERASE"/>
    <property type="match status" value="1"/>
</dbReference>
<dbReference type="InterPro" id="IPR037171">
    <property type="entry name" value="NagB/RpiA_transferase-like"/>
</dbReference>
<dbReference type="OrthoDB" id="9791139at2"/>
<reference evidence="6 7" key="1">
    <citation type="submission" date="2016-10" db="EMBL/GenBank/DDBJ databases">
        <authorList>
            <person name="de Groot N.N."/>
        </authorList>
    </citation>
    <scope>NUCLEOTIDE SEQUENCE [LARGE SCALE GENOMIC DNA]</scope>
    <source>
        <strain evidence="6 7">DSM 21771</strain>
    </source>
</reference>
<dbReference type="UniPathway" id="UPA00629">
    <property type="reaction ID" value="UER00684"/>
</dbReference>
<comment type="pathway">
    <text evidence="4">Amino-sugar metabolism; N-acetylneuraminate degradation; D-fructose 6-phosphate from N-acetylneuraminate: step 5/5.</text>
</comment>
<protein>
    <recommendedName>
        <fullName evidence="4">Glucosamine-6-phosphate deaminase</fullName>
        <ecNumber evidence="4">3.5.99.6</ecNumber>
    </recommendedName>
    <alternativeName>
        <fullName evidence="4">GlcN6P deaminase</fullName>
        <shortName evidence="4">GNPDA</shortName>
    </alternativeName>
    <alternativeName>
        <fullName evidence="4">Glucosamine-6-phosphate isomerase</fullName>
    </alternativeName>
</protein>
<accession>A0A1G8S375</accession>
<comment type="caution">
    <text evidence="4">Lacks conserved residue(s) required for the propagation of feature annotation.</text>
</comment>
<dbReference type="SUPFAM" id="SSF100950">
    <property type="entry name" value="NagB/RpiA/CoA transferase-like"/>
    <property type="match status" value="1"/>
</dbReference>
<dbReference type="GO" id="GO:0005975">
    <property type="term" value="P:carbohydrate metabolic process"/>
    <property type="evidence" value="ECO:0007669"/>
    <property type="project" value="InterPro"/>
</dbReference>
<dbReference type="GO" id="GO:0006046">
    <property type="term" value="P:N-acetylglucosamine catabolic process"/>
    <property type="evidence" value="ECO:0007669"/>
    <property type="project" value="UniProtKB-UniRule"/>
</dbReference>
<dbReference type="Gene3D" id="3.40.50.1360">
    <property type="match status" value="1"/>
</dbReference>
<evidence type="ECO:0000256" key="4">
    <source>
        <dbReference type="HAMAP-Rule" id="MF_01241"/>
    </source>
</evidence>
<dbReference type="Pfam" id="PF01182">
    <property type="entry name" value="Glucosamine_iso"/>
    <property type="match status" value="1"/>
</dbReference>
<gene>
    <name evidence="4" type="primary">nagB</name>
    <name evidence="6" type="ORF">SAMN04488123_12229</name>
</gene>
<keyword evidence="2 4" id="KW-0378">Hydrolase</keyword>
<dbReference type="CDD" id="cd01399">
    <property type="entry name" value="GlcN6P_deaminase"/>
    <property type="match status" value="1"/>
</dbReference>
<dbReference type="GO" id="GO:0019262">
    <property type="term" value="P:N-acetylneuraminate catabolic process"/>
    <property type="evidence" value="ECO:0007669"/>
    <property type="project" value="UniProtKB-UniRule"/>
</dbReference>
<dbReference type="FunFam" id="3.40.50.1360:FF:000003">
    <property type="entry name" value="Glucosamine-6-phosphate deaminase"/>
    <property type="match status" value="1"/>
</dbReference>
<dbReference type="AlphaFoldDB" id="A0A1G8S375"/>
<dbReference type="Proteomes" id="UP000198853">
    <property type="component" value="Unassembled WGS sequence"/>
</dbReference>
<evidence type="ECO:0000256" key="1">
    <source>
        <dbReference type="ARBA" id="ARBA00000644"/>
    </source>
</evidence>
<comment type="catalytic activity">
    <reaction evidence="1 4">
        <text>alpha-D-glucosamine 6-phosphate + H2O = beta-D-fructose 6-phosphate + NH4(+)</text>
        <dbReference type="Rhea" id="RHEA:12172"/>
        <dbReference type="ChEBI" id="CHEBI:15377"/>
        <dbReference type="ChEBI" id="CHEBI:28938"/>
        <dbReference type="ChEBI" id="CHEBI:57634"/>
        <dbReference type="ChEBI" id="CHEBI:75989"/>
        <dbReference type="EC" id="3.5.99.6"/>
    </reaction>
</comment>
<feature type="active site" description="For ring-opening step" evidence="4">
    <location>
        <position position="143"/>
    </location>
</feature>
<evidence type="ECO:0000256" key="3">
    <source>
        <dbReference type="ARBA" id="ARBA00023277"/>
    </source>
</evidence>
<name>A0A1G8S375_9BACI</name>
<dbReference type="EC" id="3.5.99.6" evidence="4"/>